<dbReference type="SUPFAM" id="SSF56420">
    <property type="entry name" value="Peptide deformylase"/>
    <property type="match status" value="1"/>
</dbReference>
<evidence type="ECO:0000256" key="1">
    <source>
        <dbReference type="ARBA" id="ARBA00010759"/>
    </source>
</evidence>
<feature type="active site" evidence="2">
    <location>
        <position position="157"/>
    </location>
</feature>
<protein>
    <recommendedName>
        <fullName evidence="2">Peptide deformylase</fullName>
        <shortName evidence="2">PDF</shortName>
        <ecNumber evidence="2">3.5.1.88</ecNumber>
    </recommendedName>
    <alternativeName>
        <fullName evidence="2">Polypeptide deformylase</fullName>
    </alternativeName>
</protein>
<dbReference type="NCBIfam" id="TIGR00079">
    <property type="entry name" value="pept_deformyl"/>
    <property type="match status" value="1"/>
</dbReference>
<dbReference type="Pfam" id="PF01327">
    <property type="entry name" value="Pep_deformylase"/>
    <property type="match status" value="1"/>
</dbReference>
<comment type="function">
    <text evidence="2">Removes the formyl group from the N-terminal Met of newly synthesized proteins. Requires at least a dipeptide for an efficient rate of reaction. N-terminal L-methionine is a prerequisite for activity but the enzyme has broad specificity at other positions.</text>
</comment>
<comment type="similarity">
    <text evidence="1 2">Belongs to the polypeptide deformylase family.</text>
</comment>
<keyword evidence="2" id="KW-0479">Metal-binding</keyword>
<sequence length="213" mass="23799">MSSTIAPQDFLEQGVSVSSGADALKIVPHPHPALRRKAKPVTEINAALRRHVSEMFELMYAHEGVGLAATQVARPWRLFVANPTGEADQTDQQQVFINPEIVRQTGSETAEEGCLSLPQLFGDVRRAKQITVEAFDLNGELFTLELDELPARVVLHEFDHLEGVMFPDRMTPAEKTKADPKLADFEHAWRKAQKSGEIPDDRTLLKAFETFKL</sequence>
<dbReference type="Gene3D" id="3.90.45.10">
    <property type="entry name" value="Peptide deformylase"/>
    <property type="match status" value="1"/>
</dbReference>
<keyword evidence="4" id="KW-1185">Reference proteome</keyword>
<keyword evidence="2" id="KW-0648">Protein biosynthesis</keyword>
<keyword evidence="2" id="KW-0408">Iron</keyword>
<evidence type="ECO:0000313" key="3">
    <source>
        <dbReference type="EMBL" id="NNJ25471.1"/>
    </source>
</evidence>
<proteinExistence type="inferred from homology"/>
<dbReference type="PANTHER" id="PTHR10458:SF22">
    <property type="entry name" value="PEPTIDE DEFORMYLASE"/>
    <property type="match status" value="1"/>
</dbReference>
<dbReference type="InterPro" id="IPR036821">
    <property type="entry name" value="Peptide_deformylase_sf"/>
</dbReference>
<keyword evidence="2 3" id="KW-0378">Hydrolase</keyword>
<dbReference type="PIRSF" id="PIRSF004749">
    <property type="entry name" value="Pep_def"/>
    <property type="match status" value="1"/>
</dbReference>
<dbReference type="InterPro" id="IPR023635">
    <property type="entry name" value="Peptide_deformylase"/>
</dbReference>
<dbReference type="PANTHER" id="PTHR10458">
    <property type="entry name" value="PEPTIDE DEFORMYLASE"/>
    <property type="match status" value="1"/>
</dbReference>
<feature type="binding site" evidence="2">
    <location>
        <position position="114"/>
    </location>
    <ligand>
        <name>Fe cation</name>
        <dbReference type="ChEBI" id="CHEBI:24875"/>
    </ligand>
</feature>
<accession>A0ABX1VEK1</accession>
<evidence type="ECO:0000256" key="2">
    <source>
        <dbReference type="HAMAP-Rule" id="MF_00163"/>
    </source>
</evidence>
<reference evidence="3 4" key="1">
    <citation type="journal article" date="2020" name="Syst. Appl. Microbiol.">
        <title>Alienimonas chondri sp. nov., a novel planctomycete isolated from the biofilm of the red alga Chondrus crispus.</title>
        <authorList>
            <person name="Vitorino I."/>
            <person name="Albuquerque L."/>
            <person name="Wiegand S."/>
            <person name="Kallscheuer N."/>
            <person name="da Costa M.S."/>
            <person name="Lobo-da-Cunha A."/>
            <person name="Jogler C."/>
            <person name="Lage O.M."/>
        </authorList>
    </citation>
    <scope>NUCLEOTIDE SEQUENCE [LARGE SCALE GENOMIC DNA]</scope>
    <source>
        <strain evidence="3 4">LzC2</strain>
    </source>
</reference>
<dbReference type="RefSeq" id="WP_171185527.1">
    <property type="nucleotide sequence ID" value="NZ_WTPX01000038.1"/>
</dbReference>
<dbReference type="PRINTS" id="PR01576">
    <property type="entry name" value="PDEFORMYLASE"/>
</dbReference>
<comment type="catalytic activity">
    <reaction evidence="2">
        <text>N-terminal N-formyl-L-methionyl-[peptide] + H2O = N-terminal L-methionyl-[peptide] + formate</text>
        <dbReference type="Rhea" id="RHEA:24420"/>
        <dbReference type="Rhea" id="RHEA-COMP:10639"/>
        <dbReference type="Rhea" id="RHEA-COMP:10640"/>
        <dbReference type="ChEBI" id="CHEBI:15377"/>
        <dbReference type="ChEBI" id="CHEBI:15740"/>
        <dbReference type="ChEBI" id="CHEBI:49298"/>
        <dbReference type="ChEBI" id="CHEBI:64731"/>
        <dbReference type="EC" id="3.5.1.88"/>
    </reaction>
</comment>
<dbReference type="HAMAP" id="MF_00163">
    <property type="entry name" value="Pep_deformylase"/>
    <property type="match status" value="1"/>
</dbReference>
<feature type="binding site" evidence="2">
    <location>
        <position position="156"/>
    </location>
    <ligand>
        <name>Fe cation</name>
        <dbReference type="ChEBI" id="CHEBI:24875"/>
    </ligand>
</feature>
<dbReference type="Proteomes" id="UP000609651">
    <property type="component" value="Unassembled WGS sequence"/>
</dbReference>
<comment type="cofactor">
    <cofactor evidence="2">
        <name>Fe(2+)</name>
        <dbReference type="ChEBI" id="CHEBI:29033"/>
    </cofactor>
    <text evidence="2">Binds 1 Fe(2+) ion.</text>
</comment>
<comment type="caution">
    <text evidence="3">The sequence shown here is derived from an EMBL/GenBank/DDBJ whole genome shotgun (WGS) entry which is preliminary data.</text>
</comment>
<evidence type="ECO:0000313" key="4">
    <source>
        <dbReference type="Proteomes" id="UP000609651"/>
    </source>
</evidence>
<dbReference type="EC" id="3.5.1.88" evidence="2"/>
<gene>
    <name evidence="2 3" type="primary">def</name>
    <name evidence="3" type="ORF">LzC2_15410</name>
</gene>
<dbReference type="GO" id="GO:0042586">
    <property type="term" value="F:peptide deformylase activity"/>
    <property type="evidence" value="ECO:0007669"/>
    <property type="project" value="UniProtKB-EC"/>
</dbReference>
<dbReference type="EMBL" id="WTPX01000038">
    <property type="protein sequence ID" value="NNJ25471.1"/>
    <property type="molecule type" value="Genomic_DNA"/>
</dbReference>
<organism evidence="3 4">
    <name type="scientific">Alienimonas chondri</name>
    <dbReference type="NCBI Taxonomy" id="2681879"/>
    <lineage>
        <taxon>Bacteria</taxon>
        <taxon>Pseudomonadati</taxon>
        <taxon>Planctomycetota</taxon>
        <taxon>Planctomycetia</taxon>
        <taxon>Planctomycetales</taxon>
        <taxon>Planctomycetaceae</taxon>
        <taxon>Alienimonas</taxon>
    </lineage>
</organism>
<dbReference type="NCBIfam" id="NF001159">
    <property type="entry name" value="PRK00150.1-3"/>
    <property type="match status" value="1"/>
</dbReference>
<feature type="binding site" evidence="2">
    <location>
        <position position="160"/>
    </location>
    <ligand>
        <name>Fe cation</name>
        <dbReference type="ChEBI" id="CHEBI:24875"/>
    </ligand>
</feature>
<name>A0ABX1VEK1_9PLAN</name>
<dbReference type="CDD" id="cd00487">
    <property type="entry name" value="Pep_deformylase"/>
    <property type="match status" value="1"/>
</dbReference>